<feature type="domain" description="Peptidase M16 N-terminal" evidence="4">
    <location>
        <begin position="519"/>
        <end position="635"/>
    </location>
</feature>
<feature type="domain" description="Peptidase M16 C-terminal" evidence="5">
    <location>
        <begin position="674"/>
        <end position="854"/>
    </location>
</feature>
<dbReference type="OrthoDB" id="9811314at2"/>
<evidence type="ECO:0000259" key="4">
    <source>
        <dbReference type="Pfam" id="PF00675"/>
    </source>
</evidence>
<dbReference type="InterPro" id="IPR007863">
    <property type="entry name" value="Peptidase_M16_C"/>
</dbReference>
<evidence type="ECO:0000256" key="2">
    <source>
        <dbReference type="SAM" id="MobiDB-lite"/>
    </source>
</evidence>
<keyword evidence="3" id="KW-0732">Signal</keyword>
<dbReference type="InterPro" id="IPR011765">
    <property type="entry name" value="Pept_M16_N"/>
</dbReference>
<dbReference type="RefSeq" id="WP_078758117.1">
    <property type="nucleotide sequence ID" value="NZ_FUXP01000004.1"/>
</dbReference>
<feature type="signal peptide" evidence="3">
    <location>
        <begin position="1"/>
        <end position="30"/>
    </location>
</feature>
<sequence>MSVSFQKGALALALSTALGMAAFAPAPAMAQAASAEAGVDIPYEEFTLPNGLRVIVHTDRKAPIVAVNVWYHVGSKDEPRGRTGFAHLFEHLMFNGSENNPGEYFAPFELVGATDMNGTTNTDRTNYFQNVPTTALDTALWMESDRMGHMLGAIDQATLDEQRGVVQNEKRQGENQPYGQVWTKLNQALYPEGHPYHHSVIGSMADLNAASLEDVKNWFRAWYGPNNAVLVLAGDIDVETAKQKVAKYFGHIPAGPDMAQPEVDVAVRPADTRETMEDRVPQPRVYRVWNVPESSTADTDRLQVLGHVLGGSDTSRLEKRLVHGEKLVDSVSAGVSESQLGSNFLVVATIKEGVEPERVEKIIDEELARLLAEGPTAEEVAQAKTMVRAGFIRGVERIGGFGGKADVLASCEIFTGDPGCFRESLDTIASVTPDQLQAVGRKWLGDGDHTLVVLPGERTALPEEPAVDPTPLPLPEANPKYTTTESTVDRSTGVPLPDEFPELKFPELQRAALSNGTEVVLAERHAVPVVQLRLLLDGGFKADVGGKLGTSSFAMGMLDEGAGQYDALGFAARAESLGASLGAGASLDGGSASLSALKENLDPSLALFADMLREPRFEQDEIERVKATWIAGIKQEKARPNSSALRVLPPLLYGEGHPYAIPFSGSGTEDSIQSLQRDELLAYHQAWVRPENATLVVVGDTTMDEILPLLEKHLGDWKGEGEPRTGIAVPKVAAADDSRVYLIDQPGAVQANIFLGQLVPPTGSPDETEFEFANTVLGGQFSSRLNMNLREDKHWAYGSYSFASDAKGERPWLAFAPVQIDKTAESMAELQREVSEYATGKAPPTAEEIEKVKSTEIRSLPGAYETSSAVMGTIAGMVRYDRPDSYVFDRKAEIEALTPAQVAEAAAAINPDALTWVVVGDLGQIEVPVRALDFGPVQVLDADGKPVAEAAAEAGATEAAGAQ</sequence>
<protein>
    <submittedName>
        <fullName evidence="6">Predicted Zn-dependent peptidase</fullName>
    </submittedName>
</protein>
<proteinExistence type="inferred from homology"/>
<comment type="similarity">
    <text evidence="1">Belongs to the peptidase M16 family.</text>
</comment>
<evidence type="ECO:0000256" key="1">
    <source>
        <dbReference type="ARBA" id="ARBA00007261"/>
    </source>
</evidence>
<dbReference type="Pfam" id="PF00675">
    <property type="entry name" value="Peptidase_M16"/>
    <property type="match status" value="2"/>
</dbReference>
<feature type="compositionally biased region" description="Polar residues" evidence="2">
    <location>
        <begin position="480"/>
        <end position="490"/>
    </location>
</feature>
<dbReference type="AlphaFoldDB" id="A0A1T4Q7F7"/>
<feature type="chain" id="PRO_5011984248" evidence="3">
    <location>
        <begin position="31"/>
        <end position="963"/>
    </location>
</feature>
<evidence type="ECO:0000313" key="7">
    <source>
        <dbReference type="Proteomes" id="UP000190061"/>
    </source>
</evidence>
<dbReference type="PANTHER" id="PTHR11851:SF49">
    <property type="entry name" value="MITOCHONDRIAL-PROCESSING PEPTIDASE SUBUNIT ALPHA"/>
    <property type="match status" value="1"/>
</dbReference>
<organism evidence="6 7">
    <name type="scientific">Lysobacter spongiicola DSM 21749</name>
    <dbReference type="NCBI Taxonomy" id="1122188"/>
    <lineage>
        <taxon>Bacteria</taxon>
        <taxon>Pseudomonadati</taxon>
        <taxon>Pseudomonadota</taxon>
        <taxon>Gammaproteobacteria</taxon>
        <taxon>Lysobacterales</taxon>
        <taxon>Lysobacteraceae</taxon>
        <taxon>Novilysobacter</taxon>
    </lineage>
</organism>
<feature type="domain" description="Peptidase M16 N-terminal" evidence="4">
    <location>
        <begin position="53"/>
        <end position="190"/>
    </location>
</feature>
<dbReference type="InterPro" id="IPR011249">
    <property type="entry name" value="Metalloenz_LuxS/M16"/>
</dbReference>
<dbReference type="STRING" id="1122188.SAMN02745674_01524"/>
<gene>
    <name evidence="6" type="ORF">SAMN02745674_01524</name>
</gene>
<accession>A0A1T4Q7F7</accession>
<evidence type="ECO:0000313" key="6">
    <source>
        <dbReference type="EMBL" id="SJZ99471.1"/>
    </source>
</evidence>
<feature type="region of interest" description="Disordered" evidence="2">
    <location>
        <begin position="461"/>
        <end position="494"/>
    </location>
</feature>
<reference evidence="6 7" key="1">
    <citation type="submission" date="2017-02" db="EMBL/GenBank/DDBJ databases">
        <authorList>
            <person name="Peterson S.W."/>
        </authorList>
    </citation>
    <scope>NUCLEOTIDE SEQUENCE [LARGE SCALE GENOMIC DNA]</scope>
    <source>
        <strain evidence="6 7">DSM 21749</strain>
    </source>
</reference>
<dbReference type="PANTHER" id="PTHR11851">
    <property type="entry name" value="METALLOPROTEASE"/>
    <property type="match status" value="1"/>
</dbReference>
<dbReference type="Pfam" id="PF05193">
    <property type="entry name" value="Peptidase_M16_C"/>
    <property type="match status" value="2"/>
</dbReference>
<keyword evidence="7" id="KW-1185">Reference proteome</keyword>
<name>A0A1T4Q7F7_9GAMM</name>
<dbReference type="EMBL" id="FUXP01000004">
    <property type="protein sequence ID" value="SJZ99471.1"/>
    <property type="molecule type" value="Genomic_DNA"/>
</dbReference>
<dbReference type="Proteomes" id="UP000190061">
    <property type="component" value="Unassembled WGS sequence"/>
</dbReference>
<evidence type="ECO:0000256" key="3">
    <source>
        <dbReference type="SAM" id="SignalP"/>
    </source>
</evidence>
<dbReference type="Gene3D" id="3.30.830.10">
    <property type="entry name" value="Metalloenzyme, LuxS/M16 peptidase-like"/>
    <property type="match status" value="4"/>
</dbReference>
<feature type="domain" description="Peptidase M16 C-terminal" evidence="5">
    <location>
        <begin position="211"/>
        <end position="385"/>
    </location>
</feature>
<dbReference type="SUPFAM" id="SSF63411">
    <property type="entry name" value="LuxS/MPP-like metallohydrolase"/>
    <property type="match status" value="4"/>
</dbReference>
<dbReference type="GO" id="GO:0046872">
    <property type="term" value="F:metal ion binding"/>
    <property type="evidence" value="ECO:0007669"/>
    <property type="project" value="InterPro"/>
</dbReference>
<dbReference type="InterPro" id="IPR050361">
    <property type="entry name" value="MPP/UQCRC_Complex"/>
</dbReference>
<evidence type="ECO:0000259" key="5">
    <source>
        <dbReference type="Pfam" id="PF05193"/>
    </source>
</evidence>